<dbReference type="Proteomes" id="UP000009102">
    <property type="component" value="Chromosome"/>
</dbReference>
<dbReference type="KEGG" id="hna:Hneap_1260"/>
<evidence type="ECO:0000313" key="6">
    <source>
        <dbReference type="Proteomes" id="UP000009102"/>
    </source>
</evidence>
<dbReference type="Pfam" id="PF00990">
    <property type="entry name" value="GGDEF"/>
    <property type="match status" value="1"/>
</dbReference>
<dbReference type="AlphaFoldDB" id="D0L073"/>
<dbReference type="OrthoDB" id="9812260at2"/>
<dbReference type="InterPro" id="IPR000014">
    <property type="entry name" value="PAS"/>
</dbReference>
<dbReference type="PROSITE" id="PS50113">
    <property type="entry name" value="PAC"/>
    <property type="match status" value="1"/>
</dbReference>
<evidence type="ECO:0000259" key="4">
    <source>
        <dbReference type="PROSITE" id="PS50887"/>
    </source>
</evidence>
<dbReference type="SMART" id="SM00091">
    <property type="entry name" value="PAS"/>
    <property type="match status" value="2"/>
</dbReference>
<dbReference type="PANTHER" id="PTHR46663">
    <property type="entry name" value="DIGUANYLATE CYCLASE DGCT-RELATED"/>
    <property type="match status" value="1"/>
</dbReference>
<evidence type="ECO:0000259" key="2">
    <source>
        <dbReference type="PROSITE" id="PS50112"/>
    </source>
</evidence>
<dbReference type="SMART" id="SM00086">
    <property type="entry name" value="PAC"/>
    <property type="match status" value="1"/>
</dbReference>
<dbReference type="SUPFAM" id="SSF55785">
    <property type="entry name" value="PYP-like sensor domain (PAS domain)"/>
    <property type="match status" value="2"/>
</dbReference>
<dbReference type="FunFam" id="3.30.70.270:FF:000001">
    <property type="entry name" value="Diguanylate cyclase domain protein"/>
    <property type="match status" value="1"/>
</dbReference>
<feature type="domain" description="PAS" evidence="2">
    <location>
        <begin position="131"/>
        <end position="195"/>
    </location>
</feature>
<organism evidence="5 6">
    <name type="scientific">Halothiobacillus neapolitanus (strain ATCC 23641 / DSM 15147 / CIP 104769 / NCIMB 8539 / c2)</name>
    <name type="common">Thiobacillus neapolitanus</name>
    <dbReference type="NCBI Taxonomy" id="555778"/>
    <lineage>
        <taxon>Bacteria</taxon>
        <taxon>Pseudomonadati</taxon>
        <taxon>Pseudomonadota</taxon>
        <taxon>Gammaproteobacteria</taxon>
        <taxon>Chromatiales</taxon>
        <taxon>Halothiobacillaceae</taxon>
        <taxon>Halothiobacillus</taxon>
    </lineage>
</organism>
<dbReference type="CDD" id="cd01949">
    <property type="entry name" value="GGDEF"/>
    <property type="match status" value="1"/>
</dbReference>
<keyword evidence="6" id="KW-1185">Reference proteome</keyword>
<accession>D0L073</accession>
<dbReference type="InterPro" id="IPR052163">
    <property type="entry name" value="DGC-Regulatory_Protein"/>
</dbReference>
<dbReference type="InterPro" id="IPR000700">
    <property type="entry name" value="PAS-assoc_C"/>
</dbReference>
<dbReference type="HOGENOM" id="CLU_000445_11_4_6"/>
<dbReference type="PROSITE" id="PS50112">
    <property type="entry name" value="PAS"/>
    <property type="match status" value="1"/>
</dbReference>
<comment type="cofactor">
    <cofactor evidence="1">
        <name>Mg(2+)</name>
        <dbReference type="ChEBI" id="CHEBI:18420"/>
    </cofactor>
</comment>
<dbReference type="PANTHER" id="PTHR46663:SF4">
    <property type="entry name" value="DIGUANYLATE CYCLASE DGCT-RELATED"/>
    <property type="match status" value="1"/>
</dbReference>
<dbReference type="InterPro" id="IPR000160">
    <property type="entry name" value="GGDEF_dom"/>
</dbReference>
<dbReference type="Gene3D" id="3.30.70.270">
    <property type="match status" value="1"/>
</dbReference>
<dbReference type="EMBL" id="CP001801">
    <property type="protein sequence ID" value="ACX96096.1"/>
    <property type="molecule type" value="Genomic_DNA"/>
</dbReference>
<dbReference type="STRING" id="555778.Hneap_1260"/>
<feature type="domain" description="PAC" evidence="3">
    <location>
        <begin position="202"/>
        <end position="254"/>
    </location>
</feature>
<evidence type="ECO:0000256" key="1">
    <source>
        <dbReference type="ARBA" id="ARBA00001946"/>
    </source>
</evidence>
<dbReference type="InterPro" id="IPR035965">
    <property type="entry name" value="PAS-like_dom_sf"/>
</dbReference>
<dbReference type="eggNOG" id="COG3829">
    <property type="taxonomic scope" value="Bacteria"/>
</dbReference>
<dbReference type="SMART" id="SM00267">
    <property type="entry name" value="GGDEF"/>
    <property type="match status" value="1"/>
</dbReference>
<feature type="domain" description="GGDEF" evidence="4">
    <location>
        <begin position="286"/>
        <end position="420"/>
    </location>
</feature>
<dbReference type="GO" id="GO:0003824">
    <property type="term" value="F:catalytic activity"/>
    <property type="evidence" value="ECO:0007669"/>
    <property type="project" value="UniProtKB-ARBA"/>
</dbReference>
<dbReference type="NCBIfam" id="TIGR00254">
    <property type="entry name" value="GGDEF"/>
    <property type="match status" value="1"/>
</dbReference>
<dbReference type="Gene3D" id="3.30.450.20">
    <property type="entry name" value="PAS domain"/>
    <property type="match status" value="2"/>
</dbReference>
<dbReference type="Pfam" id="PF13426">
    <property type="entry name" value="PAS_9"/>
    <property type="match status" value="2"/>
</dbReference>
<dbReference type="CDD" id="cd00130">
    <property type="entry name" value="PAS"/>
    <property type="match status" value="2"/>
</dbReference>
<protein>
    <submittedName>
        <fullName evidence="5">Diguanylate cyclase with PAS/PAC sensor</fullName>
    </submittedName>
</protein>
<name>D0L073_HALNC</name>
<reference evidence="5 6" key="1">
    <citation type="submission" date="2009-10" db="EMBL/GenBank/DDBJ databases">
        <title>Complete sequence of Halothiobacillus neapolitanus c2.</title>
        <authorList>
            <consortium name="US DOE Joint Genome Institute"/>
            <person name="Lucas S."/>
            <person name="Copeland A."/>
            <person name="Lapidus A."/>
            <person name="Glavina del Rio T."/>
            <person name="Tice H."/>
            <person name="Bruce D."/>
            <person name="Goodwin L."/>
            <person name="Pitluck S."/>
            <person name="Davenport K."/>
            <person name="Brettin T."/>
            <person name="Detter J.C."/>
            <person name="Han C."/>
            <person name="Tapia R."/>
            <person name="Larimer F."/>
            <person name="Land M."/>
            <person name="Hauser L."/>
            <person name="Kyrpides N."/>
            <person name="Mikhailova N."/>
            <person name="Kerfeld C."/>
            <person name="Cannon G."/>
            <person name="Heinhort S."/>
        </authorList>
    </citation>
    <scope>NUCLEOTIDE SEQUENCE [LARGE SCALE GENOMIC DNA]</scope>
    <source>
        <strain evidence="6">ATCC 23641 / c2</strain>
    </source>
</reference>
<evidence type="ECO:0000313" key="5">
    <source>
        <dbReference type="EMBL" id="ACX96096.1"/>
    </source>
</evidence>
<dbReference type="PROSITE" id="PS50887">
    <property type="entry name" value="GGDEF"/>
    <property type="match status" value="1"/>
</dbReference>
<dbReference type="eggNOG" id="COG3706">
    <property type="taxonomic scope" value="Bacteria"/>
</dbReference>
<dbReference type="SUPFAM" id="SSF55073">
    <property type="entry name" value="Nucleotide cyclase"/>
    <property type="match status" value="1"/>
</dbReference>
<dbReference type="InterPro" id="IPR029787">
    <property type="entry name" value="Nucleotide_cyclase"/>
</dbReference>
<dbReference type="InterPro" id="IPR001610">
    <property type="entry name" value="PAC"/>
</dbReference>
<proteinExistence type="predicted"/>
<evidence type="ECO:0000259" key="3">
    <source>
        <dbReference type="PROSITE" id="PS50113"/>
    </source>
</evidence>
<dbReference type="InterPro" id="IPR043128">
    <property type="entry name" value="Rev_trsase/Diguanyl_cyclase"/>
</dbReference>
<dbReference type="RefSeq" id="WP_012824130.1">
    <property type="nucleotide sequence ID" value="NC_013422.1"/>
</dbReference>
<dbReference type="NCBIfam" id="TIGR00229">
    <property type="entry name" value="sensory_box"/>
    <property type="match status" value="1"/>
</dbReference>
<gene>
    <name evidence="5" type="ordered locus">Hneap_1260</name>
</gene>
<sequence>MPKSAPFQAPPDTLDRLPVSVLILLKEQIIYANPAALSLLQADAPEQVLGHSVEDFLHPLDYQRVMARIRRAERTQFTNPPTEYRIYTCTRELRIIGMMSTTYMIDGQPGLLAAFMDMTERSVIEQRLRESDEQFHRMMNTMQDVFYRTDAEGITRFVCPAVKEILGYTASEIIGRPASDFYPNPHDRENLKKAILGHGFVRDFPGQMRRKDGRIIDISISSTVILDEEGKYAGVEGIWRDITERMQLERELERLATTDELTGIANRRQILQQLDHAYKRFIRLNHSLVVFILDLDFFKNVNDQYGHVSGDILLKEFIARVQQQIREIDYLGRLGGEEFLLILDETSKETAEQIGQRILQVVRQTPFDLGAGVSVTITVSIGATSACHKDAKITELLEHADKALYAAKDSGRNKICWYCEQTS</sequence>